<dbReference type="AlphaFoldDB" id="A0A0A9C738"/>
<name>A0A0A9C738_ARUDO</name>
<dbReference type="EMBL" id="GBRH01230553">
    <property type="protein sequence ID" value="JAD67342.1"/>
    <property type="molecule type" value="Transcribed_RNA"/>
</dbReference>
<organism evidence="1">
    <name type="scientific">Arundo donax</name>
    <name type="common">Giant reed</name>
    <name type="synonym">Donax arundinaceus</name>
    <dbReference type="NCBI Taxonomy" id="35708"/>
    <lineage>
        <taxon>Eukaryota</taxon>
        <taxon>Viridiplantae</taxon>
        <taxon>Streptophyta</taxon>
        <taxon>Embryophyta</taxon>
        <taxon>Tracheophyta</taxon>
        <taxon>Spermatophyta</taxon>
        <taxon>Magnoliopsida</taxon>
        <taxon>Liliopsida</taxon>
        <taxon>Poales</taxon>
        <taxon>Poaceae</taxon>
        <taxon>PACMAD clade</taxon>
        <taxon>Arundinoideae</taxon>
        <taxon>Arundineae</taxon>
        <taxon>Arundo</taxon>
    </lineage>
</organism>
<accession>A0A0A9C738</accession>
<reference evidence="1" key="1">
    <citation type="submission" date="2014-09" db="EMBL/GenBank/DDBJ databases">
        <authorList>
            <person name="Magalhaes I.L.F."/>
            <person name="Oliveira U."/>
            <person name="Santos F.R."/>
            <person name="Vidigal T.H.D.A."/>
            <person name="Brescovit A.D."/>
            <person name="Santos A.J."/>
        </authorList>
    </citation>
    <scope>NUCLEOTIDE SEQUENCE</scope>
    <source>
        <tissue evidence="1">Shoot tissue taken approximately 20 cm above the soil surface</tissue>
    </source>
</reference>
<reference evidence="1" key="2">
    <citation type="journal article" date="2015" name="Data Brief">
        <title>Shoot transcriptome of the giant reed, Arundo donax.</title>
        <authorList>
            <person name="Barrero R.A."/>
            <person name="Guerrero F.D."/>
            <person name="Moolhuijzen P."/>
            <person name="Goolsby J.A."/>
            <person name="Tidwell J."/>
            <person name="Bellgard S.E."/>
            <person name="Bellgard M.I."/>
        </authorList>
    </citation>
    <scope>NUCLEOTIDE SEQUENCE</scope>
    <source>
        <tissue evidence="1">Shoot tissue taken approximately 20 cm above the soil surface</tissue>
    </source>
</reference>
<evidence type="ECO:0000313" key="1">
    <source>
        <dbReference type="EMBL" id="JAD67342.1"/>
    </source>
</evidence>
<proteinExistence type="predicted"/>
<protein>
    <submittedName>
        <fullName evidence="1">Uncharacterized protein</fullName>
    </submittedName>
</protein>
<sequence>MMYADILHSFVIPCKRSNVLHVFLNSFHFIVYVLY</sequence>